<dbReference type="InterPro" id="IPR005346">
    <property type="entry name" value="RnfH"/>
</dbReference>
<evidence type="ECO:0000256" key="1">
    <source>
        <dbReference type="ARBA" id="ARBA00010645"/>
    </source>
</evidence>
<dbReference type="Proteomes" id="UP000678545">
    <property type="component" value="Unassembled WGS sequence"/>
</dbReference>
<dbReference type="AlphaFoldDB" id="A0A941DXJ2"/>
<organism evidence="2 3">
    <name type="scientific">Undibacterium fentianense</name>
    <dbReference type="NCBI Taxonomy" id="2828728"/>
    <lineage>
        <taxon>Bacteria</taxon>
        <taxon>Pseudomonadati</taxon>
        <taxon>Pseudomonadota</taxon>
        <taxon>Betaproteobacteria</taxon>
        <taxon>Burkholderiales</taxon>
        <taxon>Oxalobacteraceae</taxon>
        <taxon>Undibacterium</taxon>
    </lineage>
</organism>
<comment type="caution">
    <text evidence="2">The sequence shown here is derived from an EMBL/GenBank/DDBJ whole genome shotgun (WGS) entry which is preliminary data.</text>
</comment>
<evidence type="ECO:0000313" key="3">
    <source>
        <dbReference type="Proteomes" id="UP000678545"/>
    </source>
</evidence>
<dbReference type="Gene3D" id="3.10.20.280">
    <property type="entry name" value="RnfH-like"/>
    <property type="match status" value="1"/>
</dbReference>
<comment type="similarity">
    <text evidence="1">Belongs to the UPF0125 (RnfH) family.</text>
</comment>
<protein>
    <submittedName>
        <fullName evidence="2">RnfH family protein</fullName>
    </submittedName>
</protein>
<accession>A0A941DXJ2</accession>
<dbReference type="EMBL" id="JAGSPJ010000001">
    <property type="protein sequence ID" value="MBR7798620.1"/>
    <property type="molecule type" value="Genomic_DNA"/>
</dbReference>
<gene>
    <name evidence="2" type="ORF">KDM90_01165</name>
</gene>
<name>A0A941DXJ2_9BURK</name>
<dbReference type="InterPro" id="IPR016155">
    <property type="entry name" value="Mopterin_synth/thiamin_S_b"/>
</dbReference>
<reference evidence="2" key="1">
    <citation type="submission" date="2021-04" db="EMBL/GenBank/DDBJ databases">
        <title>novel species isolated from subtropical streams in China.</title>
        <authorList>
            <person name="Lu H."/>
        </authorList>
    </citation>
    <scope>NUCLEOTIDE SEQUENCE</scope>
    <source>
        <strain evidence="2">FT137W</strain>
    </source>
</reference>
<sequence length="102" mass="11491">MSALIHVQLCYCPHAGKPTLIEFHVSPTCSIEQFIAKLPVEMAAEIDIQLKRNAVWAVFGKKKTEAYCLRDGDRLELCAALIADPMSARRHRAKREHKSGKM</sequence>
<dbReference type="RefSeq" id="WP_212673781.1">
    <property type="nucleotide sequence ID" value="NZ_JAGSPJ010000001.1"/>
</dbReference>
<dbReference type="InterPro" id="IPR037021">
    <property type="entry name" value="RnfH_sf"/>
</dbReference>
<evidence type="ECO:0000313" key="2">
    <source>
        <dbReference type="EMBL" id="MBR7798620.1"/>
    </source>
</evidence>
<proteinExistence type="inferred from homology"/>
<keyword evidence="3" id="KW-1185">Reference proteome</keyword>
<dbReference type="SUPFAM" id="SSF54285">
    <property type="entry name" value="MoaD/ThiS"/>
    <property type="match status" value="1"/>
</dbReference>
<dbReference type="Pfam" id="PF03658">
    <property type="entry name" value="Ub-RnfH"/>
    <property type="match status" value="1"/>
</dbReference>